<dbReference type="SUPFAM" id="SSF56731">
    <property type="entry name" value="DNA primase core"/>
    <property type="match status" value="1"/>
</dbReference>
<dbReference type="InterPro" id="IPR050219">
    <property type="entry name" value="DnaG_primase"/>
</dbReference>
<evidence type="ECO:0000256" key="5">
    <source>
        <dbReference type="ARBA" id="ARBA00022705"/>
    </source>
</evidence>
<dbReference type="Gene3D" id="3.40.1360.10">
    <property type="match status" value="1"/>
</dbReference>
<keyword evidence="9" id="KW-0460">Magnesium</keyword>
<dbReference type="InterPro" id="IPR006295">
    <property type="entry name" value="DNA_primase_DnaG"/>
</dbReference>
<dbReference type="Pfam" id="PF01807">
    <property type="entry name" value="Zn_ribbon_DnaG"/>
    <property type="match status" value="1"/>
</dbReference>
<feature type="domain" description="Toprim" evidence="13">
    <location>
        <begin position="251"/>
        <end position="334"/>
    </location>
</feature>
<dbReference type="GO" id="GO:0005737">
    <property type="term" value="C:cytoplasm"/>
    <property type="evidence" value="ECO:0007669"/>
    <property type="project" value="TreeGrafter"/>
</dbReference>
<evidence type="ECO:0000313" key="14">
    <source>
        <dbReference type="EMBL" id="RLE15465.1"/>
    </source>
</evidence>
<dbReference type="GO" id="GO:0003677">
    <property type="term" value="F:DNA binding"/>
    <property type="evidence" value="ECO:0007669"/>
    <property type="project" value="UniProtKB-KW"/>
</dbReference>
<dbReference type="PROSITE" id="PS50880">
    <property type="entry name" value="TOPRIM"/>
    <property type="match status" value="1"/>
</dbReference>
<dbReference type="FunFam" id="3.40.1360.10:FF:000002">
    <property type="entry name" value="DNA primase"/>
    <property type="match status" value="1"/>
</dbReference>
<dbReference type="InterPro" id="IPR002694">
    <property type="entry name" value="Znf_CHC2"/>
</dbReference>
<keyword evidence="7 12" id="KW-0863">Zinc-finger</keyword>
<dbReference type="SMART" id="SM00493">
    <property type="entry name" value="TOPRIM"/>
    <property type="match status" value="1"/>
</dbReference>
<keyword evidence="11 12" id="KW-0804">Transcription</keyword>
<protein>
    <recommendedName>
        <fullName evidence="12">DNA primase</fullName>
        <ecNumber evidence="12">2.7.7.101</ecNumber>
    </recommendedName>
</protein>
<dbReference type="InterPro" id="IPR034151">
    <property type="entry name" value="TOPRIM_DnaG_bac"/>
</dbReference>
<dbReference type="Proteomes" id="UP000280417">
    <property type="component" value="Unassembled WGS sequence"/>
</dbReference>
<keyword evidence="2 12" id="KW-0639">Primosome</keyword>
<accession>A0A662DIW5</accession>
<dbReference type="GO" id="GO:0000428">
    <property type="term" value="C:DNA-directed RNA polymerase complex"/>
    <property type="evidence" value="ECO:0007669"/>
    <property type="project" value="UniProtKB-KW"/>
</dbReference>
<evidence type="ECO:0000256" key="3">
    <source>
        <dbReference type="ARBA" id="ARBA00022679"/>
    </source>
</evidence>
<proteinExistence type="inferred from homology"/>
<dbReference type="Pfam" id="PF13155">
    <property type="entry name" value="Toprim_2"/>
    <property type="match status" value="1"/>
</dbReference>
<comment type="similarity">
    <text evidence="12">Belongs to the DnaG primase family.</text>
</comment>
<gene>
    <name evidence="12" type="primary">dnaG</name>
    <name evidence="14" type="ORF">DRJ04_00265</name>
</gene>
<dbReference type="NCBIfam" id="TIGR01391">
    <property type="entry name" value="dnaG"/>
    <property type="match status" value="1"/>
</dbReference>
<evidence type="ECO:0000256" key="8">
    <source>
        <dbReference type="ARBA" id="ARBA00022833"/>
    </source>
</evidence>
<keyword evidence="4 12" id="KW-0548">Nucleotidyltransferase</keyword>
<dbReference type="CDD" id="cd03364">
    <property type="entry name" value="TOPRIM_DnaG_primases"/>
    <property type="match status" value="1"/>
</dbReference>
<dbReference type="GO" id="GO:0008270">
    <property type="term" value="F:zinc ion binding"/>
    <property type="evidence" value="ECO:0007669"/>
    <property type="project" value="UniProtKB-UniRule"/>
</dbReference>
<dbReference type="AlphaFoldDB" id="A0A662DIW5"/>
<dbReference type="PANTHER" id="PTHR30313">
    <property type="entry name" value="DNA PRIMASE"/>
    <property type="match status" value="1"/>
</dbReference>
<comment type="cofactor">
    <cofactor evidence="12">
        <name>Zn(2+)</name>
        <dbReference type="ChEBI" id="CHEBI:29105"/>
    </cofactor>
    <text evidence="12">Binds 1 zinc ion per monomer.</text>
</comment>
<comment type="function">
    <text evidence="12">RNA polymerase that catalyzes the synthesis of short RNA molecules used as primers for DNA polymerase during DNA replication.</text>
</comment>
<feature type="zinc finger region" description="CHC2-type" evidence="12">
    <location>
        <begin position="40"/>
        <end position="64"/>
    </location>
</feature>
<reference evidence="14 15" key="1">
    <citation type="submission" date="2018-06" db="EMBL/GenBank/DDBJ databases">
        <title>Extensive metabolic versatility and redundancy in microbially diverse, dynamic hydrothermal sediments.</title>
        <authorList>
            <person name="Dombrowski N."/>
            <person name="Teske A."/>
            <person name="Baker B.J."/>
        </authorList>
    </citation>
    <scope>NUCLEOTIDE SEQUENCE [LARGE SCALE GENOMIC DNA]</scope>
    <source>
        <strain evidence="14">B3_G15</strain>
    </source>
</reference>
<organism evidence="14 15">
    <name type="scientific">Aerophobetes bacterium</name>
    <dbReference type="NCBI Taxonomy" id="2030807"/>
    <lineage>
        <taxon>Bacteria</taxon>
        <taxon>Candidatus Aerophobota</taxon>
    </lineage>
</organism>
<keyword evidence="8 12" id="KW-0862">Zinc</keyword>
<sequence length="422" mass="48074">MGEYISQEIIDSILHQADIVQIISEYIPLTRAGRNYKALCPFHEEKNPSFMVSPEKQVFHCFGCGAGGNIFTFLMKWENISFPEAVRIIAQKLGMPISLKEKQTGEKEQFYQINARVAEFFHQQLKKNRVAQNYLYRRGFKPATIDLFKIGWAPCSETFLNFCRTNNLPREKLKELGLIKTSIKDGNEYSYFRERIMFPIFSSSGKIVAFGARVLDESLPKYINSPSSPVFDKGRNLYGLHLACSEMRKSGEAILVEGYTDVITLHQEGINNSVASLGTSLTDSQARMLKRYVNKVFLAYDEDSAGEAATVRGIDLLLENELQVNIISLPRGEDPAEFVRKRGKKAFLRKKQEALPYIDYRIKVAKGDGGSLTLEKKLEIVNSLFSTLKKIKPRHILDDALRKIAEAFNFSEESLRSDFNRF</sequence>
<dbReference type="PANTHER" id="PTHR30313:SF2">
    <property type="entry name" value="DNA PRIMASE"/>
    <property type="match status" value="1"/>
</dbReference>
<dbReference type="EMBL" id="QMQA01000003">
    <property type="protein sequence ID" value="RLE15465.1"/>
    <property type="molecule type" value="Genomic_DNA"/>
</dbReference>
<keyword evidence="5 12" id="KW-0235">DNA replication</keyword>
<dbReference type="InterPro" id="IPR006171">
    <property type="entry name" value="TOPRIM_dom"/>
</dbReference>
<evidence type="ECO:0000256" key="4">
    <source>
        <dbReference type="ARBA" id="ARBA00022695"/>
    </source>
</evidence>
<evidence type="ECO:0000256" key="7">
    <source>
        <dbReference type="ARBA" id="ARBA00022771"/>
    </source>
</evidence>
<evidence type="ECO:0000256" key="11">
    <source>
        <dbReference type="ARBA" id="ARBA00023163"/>
    </source>
</evidence>
<evidence type="ECO:0000256" key="1">
    <source>
        <dbReference type="ARBA" id="ARBA00022478"/>
    </source>
</evidence>
<keyword evidence="1 12" id="KW-0240">DNA-directed RNA polymerase</keyword>
<evidence type="ECO:0000256" key="10">
    <source>
        <dbReference type="ARBA" id="ARBA00023125"/>
    </source>
</evidence>
<keyword evidence="6 12" id="KW-0479">Metal-binding</keyword>
<dbReference type="Gene3D" id="3.90.980.10">
    <property type="entry name" value="DNA primase, catalytic core, N-terminal domain"/>
    <property type="match status" value="1"/>
</dbReference>
<evidence type="ECO:0000256" key="9">
    <source>
        <dbReference type="ARBA" id="ARBA00022842"/>
    </source>
</evidence>
<keyword evidence="3 12" id="KW-0808">Transferase</keyword>
<name>A0A662DIW5_UNCAE</name>
<dbReference type="GO" id="GO:0006269">
    <property type="term" value="P:DNA replication, synthesis of primer"/>
    <property type="evidence" value="ECO:0007669"/>
    <property type="project" value="UniProtKB-UniRule"/>
</dbReference>
<dbReference type="Gene3D" id="3.90.580.10">
    <property type="entry name" value="Zinc finger, CHC2-type domain"/>
    <property type="match status" value="1"/>
</dbReference>
<dbReference type="GO" id="GO:0003899">
    <property type="term" value="F:DNA-directed RNA polymerase activity"/>
    <property type="evidence" value="ECO:0007669"/>
    <property type="project" value="UniProtKB-UniRule"/>
</dbReference>
<dbReference type="InterPro" id="IPR036977">
    <property type="entry name" value="DNA_primase_Znf_CHC2"/>
</dbReference>
<evidence type="ECO:0000256" key="12">
    <source>
        <dbReference type="HAMAP-Rule" id="MF_00974"/>
    </source>
</evidence>
<dbReference type="SUPFAM" id="SSF57783">
    <property type="entry name" value="Zinc beta-ribbon"/>
    <property type="match status" value="1"/>
</dbReference>
<comment type="catalytic activity">
    <reaction evidence="12">
        <text>ssDNA + n NTP = ssDNA/pppN(pN)n-1 hybrid + (n-1) diphosphate.</text>
        <dbReference type="EC" id="2.7.7.101"/>
    </reaction>
</comment>
<dbReference type="InterPro" id="IPR013264">
    <property type="entry name" value="DNAG_N"/>
</dbReference>
<dbReference type="Pfam" id="PF08275">
    <property type="entry name" value="DNAG_N"/>
    <property type="match status" value="1"/>
</dbReference>
<dbReference type="FunFam" id="3.90.580.10:FF:000001">
    <property type="entry name" value="DNA primase"/>
    <property type="match status" value="1"/>
</dbReference>
<comment type="domain">
    <text evidence="12">Contains an N-terminal zinc-binding domain, a central core domain that contains the primase activity, and a C-terminal DnaB-binding domain.</text>
</comment>
<evidence type="ECO:0000256" key="6">
    <source>
        <dbReference type="ARBA" id="ARBA00022723"/>
    </source>
</evidence>
<dbReference type="EC" id="2.7.7.101" evidence="12"/>
<evidence type="ECO:0000259" key="13">
    <source>
        <dbReference type="PROSITE" id="PS50880"/>
    </source>
</evidence>
<dbReference type="InterPro" id="IPR037068">
    <property type="entry name" value="DNA_primase_core_N_sf"/>
</dbReference>
<comment type="subunit">
    <text evidence="12">Monomer. Interacts with DnaB.</text>
</comment>
<comment type="caution">
    <text evidence="14">The sequence shown here is derived from an EMBL/GenBank/DDBJ whole genome shotgun (WGS) entry which is preliminary data.</text>
</comment>
<dbReference type="InterPro" id="IPR030846">
    <property type="entry name" value="DnaG_bac"/>
</dbReference>
<evidence type="ECO:0000256" key="2">
    <source>
        <dbReference type="ARBA" id="ARBA00022515"/>
    </source>
</evidence>
<dbReference type="HAMAP" id="MF_00974">
    <property type="entry name" value="DNA_primase_DnaG"/>
    <property type="match status" value="1"/>
</dbReference>
<keyword evidence="10 12" id="KW-0238">DNA-binding</keyword>
<dbReference type="SMART" id="SM00400">
    <property type="entry name" value="ZnF_CHCC"/>
    <property type="match status" value="1"/>
</dbReference>
<evidence type="ECO:0000313" key="15">
    <source>
        <dbReference type="Proteomes" id="UP000280417"/>
    </source>
</evidence>
<dbReference type="GO" id="GO:1990077">
    <property type="term" value="C:primosome complex"/>
    <property type="evidence" value="ECO:0007669"/>
    <property type="project" value="UniProtKB-KW"/>
</dbReference>